<reference evidence="2" key="1">
    <citation type="submission" date="2020-09" db="EMBL/GenBank/DDBJ databases">
        <authorList>
            <person name="Kikuchi T."/>
        </authorList>
    </citation>
    <scope>NUCLEOTIDE SEQUENCE</scope>
    <source>
        <strain evidence="2">SH1</strain>
    </source>
</reference>
<evidence type="ECO:0000313" key="3">
    <source>
        <dbReference type="Proteomes" id="UP000614601"/>
    </source>
</evidence>
<feature type="compositionally biased region" description="Basic and acidic residues" evidence="1">
    <location>
        <begin position="66"/>
        <end position="80"/>
    </location>
</feature>
<feature type="compositionally biased region" description="Basic and acidic residues" evidence="1">
    <location>
        <begin position="121"/>
        <end position="131"/>
    </location>
</feature>
<evidence type="ECO:0000313" key="2">
    <source>
        <dbReference type="EMBL" id="CAD5218830.1"/>
    </source>
</evidence>
<sequence length="143" mass="15722">MSGNNRNVARNFLAREMGPIPKSSVLDRCRDFMPLIAAANEELKRKSEDGIANSLTGISIVPIAKKSKDEQKEIATKEDSSSSSDSSDSEVEDSNAVEFEIDVRANSDSESEADNDNEVPEAFKKPIESNKKQNKSLIEEVDD</sequence>
<keyword evidence="3" id="KW-1185">Reference proteome</keyword>
<dbReference type="OrthoDB" id="1112980at2759"/>
<dbReference type="EMBL" id="CAJFCW020000004">
    <property type="protein sequence ID" value="CAG9111891.1"/>
    <property type="molecule type" value="Genomic_DNA"/>
</dbReference>
<accession>A0A811KTQ2</accession>
<feature type="region of interest" description="Disordered" evidence="1">
    <location>
        <begin position="64"/>
        <end position="143"/>
    </location>
</feature>
<gene>
    <name evidence="2" type="ORF">BOKJ2_LOCUS8040</name>
</gene>
<organism evidence="2 3">
    <name type="scientific">Bursaphelenchus okinawaensis</name>
    <dbReference type="NCBI Taxonomy" id="465554"/>
    <lineage>
        <taxon>Eukaryota</taxon>
        <taxon>Metazoa</taxon>
        <taxon>Ecdysozoa</taxon>
        <taxon>Nematoda</taxon>
        <taxon>Chromadorea</taxon>
        <taxon>Rhabditida</taxon>
        <taxon>Tylenchina</taxon>
        <taxon>Tylenchomorpha</taxon>
        <taxon>Aphelenchoidea</taxon>
        <taxon>Aphelenchoididae</taxon>
        <taxon>Bursaphelenchus</taxon>
    </lineage>
</organism>
<evidence type="ECO:0000256" key="1">
    <source>
        <dbReference type="SAM" id="MobiDB-lite"/>
    </source>
</evidence>
<feature type="compositionally biased region" description="Acidic residues" evidence="1">
    <location>
        <begin position="109"/>
        <end position="119"/>
    </location>
</feature>
<dbReference type="AlphaFoldDB" id="A0A811KTQ2"/>
<name>A0A811KTQ2_9BILA</name>
<protein>
    <submittedName>
        <fullName evidence="2">Uncharacterized protein</fullName>
    </submittedName>
</protein>
<dbReference type="Proteomes" id="UP000614601">
    <property type="component" value="Unassembled WGS sequence"/>
</dbReference>
<dbReference type="Proteomes" id="UP000783686">
    <property type="component" value="Unassembled WGS sequence"/>
</dbReference>
<proteinExistence type="predicted"/>
<dbReference type="EMBL" id="CAJFDH010000004">
    <property type="protein sequence ID" value="CAD5218830.1"/>
    <property type="molecule type" value="Genomic_DNA"/>
</dbReference>
<comment type="caution">
    <text evidence="2">The sequence shown here is derived from an EMBL/GenBank/DDBJ whole genome shotgun (WGS) entry which is preliminary data.</text>
</comment>